<reference evidence="2 3" key="1">
    <citation type="submission" date="2019-09" db="EMBL/GenBank/DDBJ databases">
        <title>A chromosome-level genome assembly of the Chinese tupelo Nyssa sinensis.</title>
        <authorList>
            <person name="Yang X."/>
            <person name="Kang M."/>
            <person name="Yang Y."/>
            <person name="Xiong H."/>
            <person name="Wang M."/>
            <person name="Zhang Z."/>
            <person name="Wang Z."/>
            <person name="Wu H."/>
            <person name="Ma T."/>
            <person name="Liu J."/>
            <person name="Xi Z."/>
        </authorList>
    </citation>
    <scope>NUCLEOTIDE SEQUENCE [LARGE SCALE GENOMIC DNA]</scope>
    <source>
        <strain evidence="2">J267</strain>
        <tissue evidence="2">Leaf</tissue>
    </source>
</reference>
<dbReference type="EMBL" id="CM018033">
    <property type="protein sequence ID" value="KAA8545990.1"/>
    <property type="molecule type" value="Genomic_DNA"/>
</dbReference>
<proteinExistence type="predicted"/>
<evidence type="ECO:0000313" key="3">
    <source>
        <dbReference type="Proteomes" id="UP000325577"/>
    </source>
</evidence>
<dbReference type="GO" id="GO:0010099">
    <property type="term" value="P:regulation of photomorphogenesis"/>
    <property type="evidence" value="ECO:0007669"/>
    <property type="project" value="InterPro"/>
</dbReference>
<accession>A0A5J5BV93</accession>
<dbReference type="PANTHER" id="PTHR36062:SF1">
    <property type="entry name" value="OS01G0687300 PROTEIN"/>
    <property type="match status" value="1"/>
</dbReference>
<feature type="region of interest" description="Disordered" evidence="1">
    <location>
        <begin position="17"/>
        <end position="43"/>
    </location>
</feature>
<evidence type="ECO:0000256" key="1">
    <source>
        <dbReference type="SAM" id="MobiDB-lite"/>
    </source>
</evidence>
<feature type="compositionally biased region" description="Basic and acidic residues" evidence="1">
    <location>
        <begin position="29"/>
        <end position="42"/>
    </location>
</feature>
<dbReference type="AlphaFoldDB" id="A0A5J5BV93"/>
<protein>
    <submittedName>
        <fullName evidence="2">Uncharacterized protein</fullName>
    </submittedName>
</protein>
<dbReference type="PANTHER" id="PTHR36062">
    <property type="entry name" value="OS01G0687300 PROTEIN"/>
    <property type="match status" value="1"/>
</dbReference>
<name>A0A5J5BV93_9ASTE</name>
<keyword evidence="3" id="KW-1185">Reference proteome</keyword>
<dbReference type="InterPro" id="IPR037476">
    <property type="entry name" value="PCH1"/>
</dbReference>
<dbReference type="Proteomes" id="UP000325577">
    <property type="component" value="Linkage Group LG10"/>
</dbReference>
<gene>
    <name evidence="2" type="ORF">F0562_020559</name>
</gene>
<sequence length="220" mass="24020">MHSYQSVWMAHWTGASSNTGPQVHSHLSHHPENKAGNDDGAKQRHLQSGVGIASDIPTSTKGFREVTDGAKQCHLQSGVGIASDIPTSTKGFREVTEAGTVKIMNECLTMSSKNLRNERLNCQPFPMFNLCQNTGSSSTPKNELDTSCHRLSLTHEIDRNFEYNTIALGTSVSHFPSALAVAPSATETSSRECYFQPEGISHNLKDQVQQRKNSSAVLHV</sequence>
<organism evidence="2 3">
    <name type="scientific">Nyssa sinensis</name>
    <dbReference type="NCBI Taxonomy" id="561372"/>
    <lineage>
        <taxon>Eukaryota</taxon>
        <taxon>Viridiplantae</taxon>
        <taxon>Streptophyta</taxon>
        <taxon>Embryophyta</taxon>
        <taxon>Tracheophyta</taxon>
        <taxon>Spermatophyta</taxon>
        <taxon>Magnoliopsida</taxon>
        <taxon>eudicotyledons</taxon>
        <taxon>Gunneridae</taxon>
        <taxon>Pentapetalae</taxon>
        <taxon>asterids</taxon>
        <taxon>Cornales</taxon>
        <taxon>Nyssaceae</taxon>
        <taxon>Nyssa</taxon>
    </lineage>
</organism>
<evidence type="ECO:0000313" key="2">
    <source>
        <dbReference type="EMBL" id="KAA8545990.1"/>
    </source>
</evidence>